<dbReference type="SUPFAM" id="SSF56112">
    <property type="entry name" value="Protein kinase-like (PK-like)"/>
    <property type="match status" value="1"/>
</dbReference>
<dbReference type="EMBL" id="BAAAHE010000014">
    <property type="protein sequence ID" value="GAA0617621.1"/>
    <property type="molecule type" value="Genomic_DNA"/>
</dbReference>
<organism evidence="2 3">
    <name type="scientific">Sporichthya brevicatena</name>
    <dbReference type="NCBI Taxonomy" id="171442"/>
    <lineage>
        <taxon>Bacteria</taxon>
        <taxon>Bacillati</taxon>
        <taxon>Actinomycetota</taxon>
        <taxon>Actinomycetes</taxon>
        <taxon>Sporichthyales</taxon>
        <taxon>Sporichthyaceae</taxon>
        <taxon>Sporichthya</taxon>
    </lineage>
</organism>
<dbReference type="Gene3D" id="3.30.200.20">
    <property type="entry name" value="Phosphorylase Kinase, domain 1"/>
    <property type="match status" value="1"/>
</dbReference>
<keyword evidence="3" id="KW-1185">Reference proteome</keyword>
<dbReference type="InterPro" id="IPR011009">
    <property type="entry name" value="Kinase-like_dom_sf"/>
</dbReference>
<name>A0ABP3RUQ7_9ACTN</name>
<feature type="domain" description="Aminoglycoside phosphotransferase" evidence="1">
    <location>
        <begin position="46"/>
        <end position="261"/>
    </location>
</feature>
<dbReference type="InterPro" id="IPR002575">
    <property type="entry name" value="Aminoglycoside_PTrfase"/>
</dbReference>
<dbReference type="InterPro" id="IPR041726">
    <property type="entry name" value="ACAD10_11_N"/>
</dbReference>
<proteinExistence type="predicted"/>
<evidence type="ECO:0000313" key="3">
    <source>
        <dbReference type="Proteomes" id="UP001500957"/>
    </source>
</evidence>
<dbReference type="PANTHER" id="PTHR21310">
    <property type="entry name" value="AMINOGLYCOSIDE PHOSPHOTRANSFERASE-RELATED-RELATED"/>
    <property type="match status" value="1"/>
</dbReference>
<dbReference type="Pfam" id="PF01636">
    <property type="entry name" value="APH"/>
    <property type="match status" value="1"/>
</dbReference>
<gene>
    <name evidence="2" type="ORF">GCM10009547_19870</name>
</gene>
<dbReference type="Proteomes" id="UP001500957">
    <property type="component" value="Unassembled WGS sequence"/>
</dbReference>
<dbReference type="CDD" id="cd05154">
    <property type="entry name" value="ACAD10_11_N-like"/>
    <property type="match status" value="1"/>
</dbReference>
<protein>
    <submittedName>
        <fullName evidence="2">Phosphotransferase family protein</fullName>
    </submittedName>
</protein>
<accession>A0ABP3RUQ7</accession>
<evidence type="ECO:0000259" key="1">
    <source>
        <dbReference type="Pfam" id="PF01636"/>
    </source>
</evidence>
<comment type="caution">
    <text evidence="2">The sequence shown here is derived from an EMBL/GenBank/DDBJ whole genome shotgun (WGS) entry which is preliminary data.</text>
</comment>
<evidence type="ECO:0000313" key="2">
    <source>
        <dbReference type="EMBL" id="GAA0617621.1"/>
    </source>
</evidence>
<sequence>MASESIDVEGVDLAALAAWMDSAGLGSGPIHDTELLVGGTQNILLRFTRDGRDYVLRRPPVHKRANSDETMRREMRVLGALAGTDVPHPGLIAACPTEDVLGAAFYLMEPVEGVNPSEDLPERYRTDPEWRDGLGFSMVDGIAALSRVDHVARGLADFGRSENWIARQVGRWRKQLDSYADVPNYPGPSLPHVDEVSAWLTERQPTECHLGLVHGDAHIANVLVSRDEPRVTAFVDWELATIGDVRLDLGHMIATWPGRPGTVAKVEIPGLPEPAALIARYAESAGREVADIEWFVVLACYRLGIILEGSWARMLAGQTTAEVGERLGAMGRALFEQAHEITV</sequence>
<reference evidence="3" key="1">
    <citation type="journal article" date="2019" name="Int. J. Syst. Evol. Microbiol.">
        <title>The Global Catalogue of Microorganisms (GCM) 10K type strain sequencing project: providing services to taxonomists for standard genome sequencing and annotation.</title>
        <authorList>
            <consortium name="The Broad Institute Genomics Platform"/>
            <consortium name="The Broad Institute Genome Sequencing Center for Infectious Disease"/>
            <person name="Wu L."/>
            <person name="Ma J."/>
        </authorList>
    </citation>
    <scope>NUCLEOTIDE SEQUENCE [LARGE SCALE GENOMIC DNA]</scope>
    <source>
        <strain evidence="3">JCM 10671</strain>
    </source>
</reference>
<dbReference type="Gene3D" id="3.90.1200.10">
    <property type="match status" value="1"/>
</dbReference>
<dbReference type="InterPro" id="IPR051678">
    <property type="entry name" value="AGP_Transferase"/>
</dbReference>
<dbReference type="PANTHER" id="PTHR21310:SF40">
    <property type="entry name" value="AMINOGLYCOSIDE PHOSPHOTRANSFERASE DOMAIN-CONTAINING PROTEIN-RELATED"/>
    <property type="match status" value="1"/>
</dbReference>